<dbReference type="AlphaFoldDB" id="A0A518IDD1"/>
<evidence type="ECO:0008006" key="3">
    <source>
        <dbReference type="Google" id="ProtNLM"/>
    </source>
</evidence>
<proteinExistence type="predicted"/>
<dbReference type="Proteomes" id="UP000318313">
    <property type="component" value="Chromosome"/>
</dbReference>
<dbReference type="OrthoDB" id="261771at2"/>
<dbReference type="KEGG" id="gfm:Enr17x_31400"/>
<name>A0A518IDD1_9PLAN</name>
<keyword evidence="2" id="KW-1185">Reference proteome</keyword>
<dbReference type="SUPFAM" id="SSF49344">
    <property type="entry name" value="CBD9-like"/>
    <property type="match status" value="1"/>
</dbReference>
<dbReference type="Gene3D" id="2.60.40.1190">
    <property type="match status" value="1"/>
</dbReference>
<gene>
    <name evidence="1" type="ORF">Enr17x_31400</name>
</gene>
<organism evidence="1 2">
    <name type="scientific">Gimesia fumaroli</name>
    <dbReference type="NCBI Taxonomy" id="2527976"/>
    <lineage>
        <taxon>Bacteria</taxon>
        <taxon>Pseudomonadati</taxon>
        <taxon>Planctomycetota</taxon>
        <taxon>Planctomycetia</taxon>
        <taxon>Planctomycetales</taxon>
        <taxon>Planctomycetaceae</taxon>
        <taxon>Gimesia</taxon>
    </lineage>
</organism>
<evidence type="ECO:0000313" key="1">
    <source>
        <dbReference type="EMBL" id="QDV51088.1"/>
    </source>
</evidence>
<accession>A0A518IDD1</accession>
<dbReference type="RefSeq" id="WP_145310055.1">
    <property type="nucleotide sequence ID" value="NZ_CP037452.1"/>
</dbReference>
<sequence length="210" mass="24055">MSIVPHSFYFRHSISVPEISTIPCKRGQLLKLPESALIPDLTFKSKSDHWGKFRIGWNNNGLGISLEVKQKKHPTTDAENVQIWIDTRDTKTIHRANRYCHLFRFQPVISSKGEPKPDCTQLTINRAQADAPQSDLSKIKLWSKIKSTGYALEAWIPASELTGFDPSSYPQMGFYYTIFDSELGEQFMMVDHEFPIGQDPSLWATMRFES</sequence>
<reference evidence="1 2" key="1">
    <citation type="submission" date="2019-03" db="EMBL/GenBank/DDBJ databases">
        <title>Deep-cultivation of Planctomycetes and their phenomic and genomic characterization uncovers novel biology.</title>
        <authorList>
            <person name="Wiegand S."/>
            <person name="Jogler M."/>
            <person name="Boedeker C."/>
            <person name="Pinto D."/>
            <person name="Vollmers J."/>
            <person name="Rivas-Marin E."/>
            <person name="Kohn T."/>
            <person name="Peeters S.H."/>
            <person name="Heuer A."/>
            <person name="Rast P."/>
            <person name="Oberbeckmann S."/>
            <person name="Bunk B."/>
            <person name="Jeske O."/>
            <person name="Meyerdierks A."/>
            <person name="Storesund J.E."/>
            <person name="Kallscheuer N."/>
            <person name="Luecker S."/>
            <person name="Lage O.M."/>
            <person name="Pohl T."/>
            <person name="Merkel B.J."/>
            <person name="Hornburger P."/>
            <person name="Mueller R.-W."/>
            <person name="Bruemmer F."/>
            <person name="Labrenz M."/>
            <person name="Spormann A.M."/>
            <person name="Op den Camp H."/>
            <person name="Overmann J."/>
            <person name="Amann R."/>
            <person name="Jetten M.S.M."/>
            <person name="Mascher T."/>
            <person name="Medema M.H."/>
            <person name="Devos D.P."/>
            <person name="Kaster A.-K."/>
            <person name="Ovreas L."/>
            <person name="Rohde M."/>
            <person name="Galperin M.Y."/>
            <person name="Jogler C."/>
        </authorList>
    </citation>
    <scope>NUCLEOTIDE SEQUENCE [LARGE SCALE GENOMIC DNA]</scope>
    <source>
        <strain evidence="1 2">Enr17</strain>
    </source>
</reference>
<dbReference type="CDD" id="cd00241">
    <property type="entry name" value="DOMON_like"/>
    <property type="match status" value="1"/>
</dbReference>
<dbReference type="EMBL" id="CP037452">
    <property type="protein sequence ID" value="QDV51088.1"/>
    <property type="molecule type" value="Genomic_DNA"/>
</dbReference>
<evidence type="ECO:0000313" key="2">
    <source>
        <dbReference type="Proteomes" id="UP000318313"/>
    </source>
</evidence>
<protein>
    <recommendedName>
        <fullName evidence="3">Carbohydrate-binding domain-containing protein</fullName>
    </recommendedName>
</protein>